<dbReference type="Proteomes" id="UP001152747">
    <property type="component" value="Unassembled WGS sequence"/>
</dbReference>
<evidence type="ECO:0000313" key="1">
    <source>
        <dbReference type="EMBL" id="CAI5445609.1"/>
    </source>
</evidence>
<evidence type="ECO:0000313" key="2">
    <source>
        <dbReference type="Proteomes" id="UP001152747"/>
    </source>
</evidence>
<sequence length="343" mass="39741">MAEAVQGTRRILNCEPKHDKSNFAVNWMYEIASGVDHAGFEYCRITNVLHDDAHNDGLGLSRREDALKRSLHVACSTKKQLYSLFLISPVDIDMCLLEMDVEGAEAGYYIQRDGEDFGIIQEFSKFHDLNLDGFYLVDDVKKNEGEPMEVDENALRIDTGNNQLTKSAYEKLVSFGQVFPIFNDELIILANYESNDENGGVNRRMMRYVVDHGKKLAWIVQDEGWGTSEVVEWAEFCPYMRRGVYVHDEGTRVAIFHFENPQLDYQRKRKKDPIAEMSENNEEGTSDGTHQTTFREFQARRDRLRRLIPSQYAQISQFDDIIEEFIDTNAPDDMLQNMLFRRT</sequence>
<dbReference type="EMBL" id="CANHGI010000003">
    <property type="protein sequence ID" value="CAI5445609.1"/>
    <property type="molecule type" value="Genomic_DNA"/>
</dbReference>
<reference evidence="1" key="1">
    <citation type="submission" date="2022-11" db="EMBL/GenBank/DDBJ databases">
        <authorList>
            <person name="Kikuchi T."/>
        </authorList>
    </citation>
    <scope>NUCLEOTIDE SEQUENCE</scope>
    <source>
        <strain evidence="1">PS1010</strain>
    </source>
</reference>
<comment type="caution">
    <text evidence="1">The sequence shown here is derived from an EMBL/GenBank/DDBJ whole genome shotgun (WGS) entry which is preliminary data.</text>
</comment>
<proteinExistence type="predicted"/>
<accession>A0A9P1IHI9</accession>
<organism evidence="1 2">
    <name type="scientific">Caenorhabditis angaria</name>
    <dbReference type="NCBI Taxonomy" id="860376"/>
    <lineage>
        <taxon>Eukaryota</taxon>
        <taxon>Metazoa</taxon>
        <taxon>Ecdysozoa</taxon>
        <taxon>Nematoda</taxon>
        <taxon>Chromadorea</taxon>
        <taxon>Rhabditida</taxon>
        <taxon>Rhabditina</taxon>
        <taxon>Rhabditomorpha</taxon>
        <taxon>Rhabditoidea</taxon>
        <taxon>Rhabditidae</taxon>
        <taxon>Peloderinae</taxon>
        <taxon>Caenorhabditis</taxon>
    </lineage>
</organism>
<protein>
    <submittedName>
        <fullName evidence="1">Uncharacterized protein</fullName>
    </submittedName>
</protein>
<dbReference type="AlphaFoldDB" id="A0A9P1IHI9"/>
<gene>
    <name evidence="1" type="ORF">CAMP_LOCUS8246</name>
</gene>
<keyword evidence="2" id="KW-1185">Reference proteome</keyword>
<name>A0A9P1IHI9_9PELO</name>